<sequence length="57" mass="6394">MIDNPTEFAKAVVSEYQTAKTPAQVETKNQIAVKPSPLHRSPRKKQTAQIYLKKGQV</sequence>
<dbReference type="AlphaFoldDB" id="A0A2P2QA07"/>
<feature type="region of interest" description="Disordered" evidence="1">
    <location>
        <begin position="36"/>
        <end position="57"/>
    </location>
</feature>
<protein>
    <submittedName>
        <fullName evidence="2">Uncharacterized protein</fullName>
    </submittedName>
</protein>
<organism evidence="2">
    <name type="scientific">Rhizophora mucronata</name>
    <name type="common">Asiatic mangrove</name>
    <dbReference type="NCBI Taxonomy" id="61149"/>
    <lineage>
        <taxon>Eukaryota</taxon>
        <taxon>Viridiplantae</taxon>
        <taxon>Streptophyta</taxon>
        <taxon>Embryophyta</taxon>
        <taxon>Tracheophyta</taxon>
        <taxon>Spermatophyta</taxon>
        <taxon>Magnoliopsida</taxon>
        <taxon>eudicotyledons</taxon>
        <taxon>Gunneridae</taxon>
        <taxon>Pentapetalae</taxon>
        <taxon>rosids</taxon>
        <taxon>fabids</taxon>
        <taxon>Malpighiales</taxon>
        <taxon>Rhizophoraceae</taxon>
        <taxon>Rhizophora</taxon>
    </lineage>
</organism>
<dbReference type="EMBL" id="GGEC01083235">
    <property type="protein sequence ID" value="MBX63719.1"/>
    <property type="molecule type" value="Transcribed_RNA"/>
</dbReference>
<evidence type="ECO:0000313" key="2">
    <source>
        <dbReference type="EMBL" id="MBX63719.1"/>
    </source>
</evidence>
<accession>A0A2P2QA07</accession>
<reference evidence="2" key="1">
    <citation type="submission" date="2018-02" db="EMBL/GenBank/DDBJ databases">
        <title>Rhizophora mucronata_Transcriptome.</title>
        <authorList>
            <person name="Meera S.P."/>
            <person name="Sreeshan A."/>
            <person name="Augustine A."/>
        </authorList>
    </citation>
    <scope>NUCLEOTIDE SEQUENCE</scope>
    <source>
        <tissue evidence="2">Leaf</tissue>
    </source>
</reference>
<evidence type="ECO:0000256" key="1">
    <source>
        <dbReference type="SAM" id="MobiDB-lite"/>
    </source>
</evidence>
<proteinExistence type="predicted"/>
<name>A0A2P2QA07_RHIMU</name>